<name>A0A9W9APH2_9AGAR</name>
<dbReference type="AlphaFoldDB" id="A0A9W9APH2"/>
<accession>A0A9W9APH2</accession>
<sequence>GVFGEVAVYYGVVEAQGRGSLHIHLLIWLKYGLSPNEIRLRRESDPQWAQHLLHWYDNVFSQSIPQCTQQYVCKKGMYKCQPVMSRPMNPYTVGFWNHFDQDLRNVLENTGMIHEHTDTCFKHLPVKLRSLRDNDKDCRFQLPRDIVQHTSFNEDGYLVLKCNDGNVNGHNPIITVAERCNSDAKPIGSGAVAMAMFQYFGNYTIKYTMDTAFVFSALCAAIKLLSDNPPIDIDGNIDTYEHSRQFLIKTANKLIGKRELSGQQIASKLIGIPSCYTNCKYPVFFWS</sequence>
<reference evidence="2" key="2">
    <citation type="journal article" date="2023" name="Proc. Natl. Acad. Sci. U.S.A.">
        <title>A global phylogenomic analysis of the shiitake genus Lentinula.</title>
        <authorList>
            <person name="Sierra-Patev S."/>
            <person name="Min B."/>
            <person name="Naranjo-Ortiz M."/>
            <person name="Looney B."/>
            <person name="Konkel Z."/>
            <person name="Slot J.C."/>
            <person name="Sakamoto Y."/>
            <person name="Steenwyk J.L."/>
            <person name="Rokas A."/>
            <person name="Carro J."/>
            <person name="Camarero S."/>
            <person name="Ferreira P."/>
            <person name="Molpeceres G."/>
            <person name="Ruiz-Duenas F.J."/>
            <person name="Serrano A."/>
            <person name="Henrissat B."/>
            <person name="Drula E."/>
            <person name="Hughes K.W."/>
            <person name="Mata J.L."/>
            <person name="Ishikawa N.K."/>
            <person name="Vargas-Isla R."/>
            <person name="Ushijima S."/>
            <person name="Smith C.A."/>
            <person name="Donoghue J."/>
            <person name="Ahrendt S."/>
            <person name="Andreopoulos W."/>
            <person name="He G."/>
            <person name="LaButti K."/>
            <person name="Lipzen A."/>
            <person name="Ng V."/>
            <person name="Riley R."/>
            <person name="Sandor L."/>
            <person name="Barry K."/>
            <person name="Martinez A.T."/>
            <person name="Xiao Y."/>
            <person name="Gibbons J.G."/>
            <person name="Terashima K."/>
            <person name="Grigoriev I.V."/>
            <person name="Hibbett D."/>
        </authorList>
    </citation>
    <scope>NUCLEOTIDE SEQUENCE</scope>
    <source>
        <strain evidence="2">Sp2 HRB7682 ss15</strain>
    </source>
</reference>
<dbReference type="InterPro" id="IPR025476">
    <property type="entry name" value="Helitron_helicase-like"/>
</dbReference>
<dbReference type="Proteomes" id="UP001150238">
    <property type="component" value="Unassembled WGS sequence"/>
</dbReference>
<feature type="non-terminal residue" evidence="2">
    <location>
        <position position="287"/>
    </location>
</feature>
<feature type="non-terminal residue" evidence="2">
    <location>
        <position position="1"/>
    </location>
</feature>
<evidence type="ECO:0000313" key="3">
    <source>
        <dbReference type="Proteomes" id="UP001150238"/>
    </source>
</evidence>
<proteinExistence type="predicted"/>
<evidence type="ECO:0000313" key="2">
    <source>
        <dbReference type="EMBL" id="KAJ4486718.1"/>
    </source>
</evidence>
<feature type="domain" description="Helitron helicase-like" evidence="1">
    <location>
        <begin position="1"/>
        <end position="27"/>
    </location>
</feature>
<protein>
    <recommendedName>
        <fullName evidence="1">Helitron helicase-like domain-containing protein</fullName>
    </recommendedName>
</protein>
<dbReference type="Pfam" id="PF14214">
    <property type="entry name" value="Helitron_like_N"/>
    <property type="match status" value="1"/>
</dbReference>
<evidence type="ECO:0000259" key="1">
    <source>
        <dbReference type="Pfam" id="PF14214"/>
    </source>
</evidence>
<organism evidence="2 3">
    <name type="scientific">Lentinula lateritia</name>
    <dbReference type="NCBI Taxonomy" id="40482"/>
    <lineage>
        <taxon>Eukaryota</taxon>
        <taxon>Fungi</taxon>
        <taxon>Dikarya</taxon>
        <taxon>Basidiomycota</taxon>
        <taxon>Agaricomycotina</taxon>
        <taxon>Agaricomycetes</taxon>
        <taxon>Agaricomycetidae</taxon>
        <taxon>Agaricales</taxon>
        <taxon>Marasmiineae</taxon>
        <taxon>Omphalotaceae</taxon>
        <taxon>Lentinula</taxon>
    </lineage>
</organism>
<reference evidence="2" key="1">
    <citation type="submission" date="2022-08" db="EMBL/GenBank/DDBJ databases">
        <authorList>
            <consortium name="DOE Joint Genome Institute"/>
            <person name="Min B."/>
            <person name="Riley R."/>
            <person name="Sierra-Patev S."/>
            <person name="Naranjo-Ortiz M."/>
            <person name="Looney B."/>
            <person name="Konkel Z."/>
            <person name="Slot J.C."/>
            <person name="Sakamoto Y."/>
            <person name="Steenwyk J.L."/>
            <person name="Rokas A."/>
            <person name="Carro J."/>
            <person name="Camarero S."/>
            <person name="Ferreira P."/>
            <person name="Molpeceres G."/>
            <person name="Ruiz-Duenas F.J."/>
            <person name="Serrano A."/>
            <person name="Henrissat B."/>
            <person name="Drula E."/>
            <person name="Hughes K.W."/>
            <person name="Mata J.L."/>
            <person name="Ishikawa N.K."/>
            <person name="Vargas-Isla R."/>
            <person name="Ushijima S."/>
            <person name="Smith C.A."/>
            <person name="Ahrendt S."/>
            <person name="Andreopoulos W."/>
            <person name="He G."/>
            <person name="Labutti K."/>
            <person name="Lipzen A."/>
            <person name="Ng V."/>
            <person name="Sandor L."/>
            <person name="Barry K."/>
            <person name="Martinez A.T."/>
            <person name="Xiao Y."/>
            <person name="Gibbons J.G."/>
            <person name="Terashima K."/>
            <person name="Hibbett D.S."/>
            <person name="Grigoriev I.V."/>
        </authorList>
    </citation>
    <scope>NUCLEOTIDE SEQUENCE</scope>
    <source>
        <strain evidence="2">Sp2 HRB7682 ss15</strain>
    </source>
</reference>
<dbReference type="EMBL" id="JANVFS010000010">
    <property type="protein sequence ID" value="KAJ4486718.1"/>
    <property type="molecule type" value="Genomic_DNA"/>
</dbReference>
<comment type="caution">
    <text evidence="2">The sequence shown here is derived from an EMBL/GenBank/DDBJ whole genome shotgun (WGS) entry which is preliminary data.</text>
</comment>
<gene>
    <name evidence="2" type="ORF">C8J55DRAFT_387191</name>
</gene>